<dbReference type="GO" id="GO:0006753">
    <property type="term" value="P:nucleoside phosphate metabolic process"/>
    <property type="evidence" value="ECO:0007669"/>
    <property type="project" value="TreeGrafter"/>
</dbReference>
<dbReference type="PROSITE" id="PS51462">
    <property type="entry name" value="NUDIX"/>
    <property type="match status" value="1"/>
</dbReference>
<dbReference type="GO" id="GO:0016787">
    <property type="term" value="F:hydrolase activity"/>
    <property type="evidence" value="ECO:0007669"/>
    <property type="project" value="UniProtKB-KW"/>
</dbReference>
<dbReference type="InterPro" id="IPR000086">
    <property type="entry name" value="NUDIX_hydrolase_dom"/>
</dbReference>
<keyword evidence="2 4" id="KW-0378">Hydrolase</keyword>
<dbReference type="GO" id="GO:0019693">
    <property type="term" value="P:ribose phosphate metabolic process"/>
    <property type="evidence" value="ECO:0007669"/>
    <property type="project" value="TreeGrafter"/>
</dbReference>
<dbReference type="SUPFAM" id="SSF55811">
    <property type="entry name" value="Nudix"/>
    <property type="match status" value="1"/>
</dbReference>
<evidence type="ECO:0000256" key="1">
    <source>
        <dbReference type="ARBA" id="ARBA00001946"/>
    </source>
</evidence>
<evidence type="ECO:0000259" key="3">
    <source>
        <dbReference type="PROSITE" id="PS51462"/>
    </source>
</evidence>
<dbReference type="PANTHER" id="PTHR11839">
    <property type="entry name" value="UDP/ADP-SUGAR PYROPHOSPHATASE"/>
    <property type="match status" value="1"/>
</dbReference>
<dbReference type="InterPro" id="IPR015797">
    <property type="entry name" value="NUDIX_hydrolase-like_dom_sf"/>
</dbReference>
<comment type="cofactor">
    <cofactor evidence="1">
        <name>Mg(2+)</name>
        <dbReference type="ChEBI" id="CHEBI:18420"/>
    </cofactor>
</comment>
<dbReference type="CDD" id="cd03424">
    <property type="entry name" value="NUDIX_ADPRase_Nudt5_UGPPase_Nudt14"/>
    <property type="match status" value="1"/>
</dbReference>
<name>A0AAW9QUB4_9CHRO</name>
<proteinExistence type="predicted"/>
<dbReference type="Pfam" id="PF00293">
    <property type="entry name" value="NUDIX"/>
    <property type="match status" value="1"/>
</dbReference>
<evidence type="ECO:0000313" key="5">
    <source>
        <dbReference type="Proteomes" id="UP001328733"/>
    </source>
</evidence>
<gene>
    <name evidence="4" type="ORF">V0288_05130</name>
</gene>
<dbReference type="Gene3D" id="3.90.79.10">
    <property type="entry name" value="Nucleoside Triphosphate Pyrophosphohydrolase"/>
    <property type="match status" value="1"/>
</dbReference>
<dbReference type="AlphaFoldDB" id="A0AAW9QUB4"/>
<sequence length="186" mass="21182">MSDLQKWQIVGSRMVLDNRWCKVRRDAVKLPDGTIIDDYFVNIRPEIVLVVPVTVDRRLVFVRQYRHGVGEILLEFPAGAMDAGEDNIIEAARREFEEETGYESGELIPIATLYDNPVKDTNRIHIFLAPNATPTGKQHLDITEEIEIILIPLAEIREKIRAREITVSGSLAALYLALDFLHDRGF</sequence>
<dbReference type="RefSeq" id="WP_332863949.1">
    <property type="nucleotide sequence ID" value="NZ_JBAFSM010000006.1"/>
</dbReference>
<protein>
    <submittedName>
        <fullName evidence="4">NUDIX hydrolase</fullName>
        <ecNumber evidence="4">3.6.-.-</ecNumber>
    </submittedName>
</protein>
<keyword evidence="5" id="KW-1185">Reference proteome</keyword>
<dbReference type="Proteomes" id="UP001328733">
    <property type="component" value="Unassembled WGS sequence"/>
</dbReference>
<evidence type="ECO:0000256" key="2">
    <source>
        <dbReference type="ARBA" id="ARBA00022801"/>
    </source>
</evidence>
<dbReference type="EMBL" id="JBAFSM010000006">
    <property type="protein sequence ID" value="MEG3436494.1"/>
    <property type="molecule type" value="Genomic_DNA"/>
</dbReference>
<dbReference type="EC" id="3.6.-.-" evidence="4"/>
<comment type="caution">
    <text evidence="4">The sequence shown here is derived from an EMBL/GenBank/DDBJ whole genome shotgun (WGS) entry which is preliminary data.</text>
</comment>
<organism evidence="4 5">
    <name type="scientific">Pannus brasiliensis CCIBt3594</name>
    <dbReference type="NCBI Taxonomy" id="1427578"/>
    <lineage>
        <taxon>Bacteria</taxon>
        <taxon>Bacillati</taxon>
        <taxon>Cyanobacteriota</taxon>
        <taxon>Cyanophyceae</taxon>
        <taxon>Oscillatoriophycideae</taxon>
        <taxon>Chroococcales</taxon>
        <taxon>Microcystaceae</taxon>
        <taxon>Pannus</taxon>
    </lineage>
</organism>
<feature type="domain" description="Nudix hydrolase" evidence="3">
    <location>
        <begin position="43"/>
        <end position="173"/>
    </location>
</feature>
<reference evidence="4 5" key="1">
    <citation type="submission" date="2024-01" db="EMBL/GenBank/DDBJ databases">
        <title>Genomic insights into the taxonomy and metabolism of the cyanobacterium Pannus brasiliensis CCIBt3594.</title>
        <authorList>
            <person name="Machado M."/>
            <person name="Botero N.B."/>
            <person name="Andreote A.P.D."/>
            <person name="Feitosa A.M.T."/>
            <person name="Popin R."/>
            <person name="Sivonen K."/>
            <person name="Fiore M.F."/>
        </authorList>
    </citation>
    <scope>NUCLEOTIDE SEQUENCE [LARGE SCALE GENOMIC DNA]</scope>
    <source>
        <strain evidence="4 5">CCIBt3594</strain>
    </source>
</reference>
<dbReference type="PANTHER" id="PTHR11839:SF18">
    <property type="entry name" value="NUDIX HYDROLASE DOMAIN-CONTAINING PROTEIN"/>
    <property type="match status" value="1"/>
</dbReference>
<evidence type="ECO:0000313" key="4">
    <source>
        <dbReference type="EMBL" id="MEG3436494.1"/>
    </source>
</evidence>
<accession>A0AAW9QUB4</accession>